<dbReference type="Proteomes" id="UP000608154">
    <property type="component" value="Unassembled WGS sequence"/>
</dbReference>
<feature type="region of interest" description="Disordered" evidence="1">
    <location>
        <begin position="1"/>
        <end position="63"/>
    </location>
</feature>
<feature type="compositionally biased region" description="Basic and acidic residues" evidence="1">
    <location>
        <begin position="1"/>
        <end position="10"/>
    </location>
</feature>
<feature type="compositionally biased region" description="Basic and acidic residues" evidence="1">
    <location>
        <begin position="32"/>
        <end position="52"/>
    </location>
</feature>
<name>A0A916TT43_9SPHN</name>
<keyword evidence="3" id="KW-1185">Reference proteome</keyword>
<dbReference type="EMBL" id="BMHK01000015">
    <property type="protein sequence ID" value="GGC04996.1"/>
    <property type="molecule type" value="Genomic_DNA"/>
</dbReference>
<evidence type="ECO:0000313" key="3">
    <source>
        <dbReference type="Proteomes" id="UP000608154"/>
    </source>
</evidence>
<proteinExistence type="predicted"/>
<gene>
    <name evidence="2" type="ORF">GCM10011494_24450</name>
</gene>
<feature type="region of interest" description="Disordered" evidence="1">
    <location>
        <begin position="88"/>
        <end position="107"/>
    </location>
</feature>
<reference evidence="2" key="1">
    <citation type="journal article" date="2014" name="Int. J. Syst. Evol. Microbiol.">
        <title>Complete genome sequence of Corynebacterium casei LMG S-19264T (=DSM 44701T), isolated from a smear-ripened cheese.</title>
        <authorList>
            <consortium name="US DOE Joint Genome Institute (JGI-PGF)"/>
            <person name="Walter F."/>
            <person name="Albersmeier A."/>
            <person name="Kalinowski J."/>
            <person name="Ruckert C."/>
        </authorList>
    </citation>
    <scope>NUCLEOTIDE SEQUENCE</scope>
    <source>
        <strain evidence="2">CGMCC 1.15095</strain>
    </source>
</reference>
<reference evidence="2" key="2">
    <citation type="submission" date="2020-09" db="EMBL/GenBank/DDBJ databases">
        <authorList>
            <person name="Sun Q."/>
            <person name="Zhou Y."/>
        </authorList>
    </citation>
    <scope>NUCLEOTIDE SEQUENCE</scope>
    <source>
        <strain evidence="2">CGMCC 1.15095</strain>
    </source>
</reference>
<evidence type="ECO:0000313" key="2">
    <source>
        <dbReference type="EMBL" id="GGC04996.1"/>
    </source>
</evidence>
<organism evidence="2 3">
    <name type="scientific">Novosphingobium endophyticum</name>
    <dbReference type="NCBI Taxonomy" id="1955250"/>
    <lineage>
        <taxon>Bacteria</taxon>
        <taxon>Pseudomonadati</taxon>
        <taxon>Pseudomonadota</taxon>
        <taxon>Alphaproteobacteria</taxon>
        <taxon>Sphingomonadales</taxon>
        <taxon>Sphingomonadaceae</taxon>
        <taxon>Novosphingobium</taxon>
    </lineage>
</organism>
<dbReference type="AlphaFoldDB" id="A0A916TT43"/>
<protein>
    <submittedName>
        <fullName evidence="2">Uncharacterized protein</fullName>
    </submittedName>
</protein>
<comment type="caution">
    <text evidence="2">The sequence shown here is derived from an EMBL/GenBank/DDBJ whole genome shotgun (WGS) entry which is preliminary data.</text>
</comment>
<evidence type="ECO:0000256" key="1">
    <source>
        <dbReference type="SAM" id="MobiDB-lite"/>
    </source>
</evidence>
<sequence length="167" mass="18508">MGAQHGDRARHAGIGREQGTREAAIAAQGEEAPQRKDLQLGRNEAFETKSQEHGLFTGKAPVQDIEPDTLPAIGQRNMLTPFAARYAGKPRRDRVEAETVGMSGIGRQGLDRNRARIEIGMPDDPGRRRIAVRIFGESEAPTRAARCAPRRLRGWRGHAIRRSRDRA</sequence>
<accession>A0A916TT43</accession>